<organism evidence="2 3">
    <name type="scientific">Clostridium novyi A str. 4552</name>
    <dbReference type="NCBI Taxonomy" id="1444289"/>
    <lineage>
        <taxon>Bacteria</taxon>
        <taxon>Bacillati</taxon>
        <taxon>Bacillota</taxon>
        <taxon>Clostridia</taxon>
        <taxon>Eubacteriales</taxon>
        <taxon>Clostridiaceae</taxon>
        <taxon>Clostridium</taxon>
    </lineage>
</organism>
<evidence type="ECO:0000313" key="3">
    <source>
        <dbReference type="Proteomes" id="UP000030012"/>
    </source>
</evidence>
<keyword evidence="1" id="KW-0472">Membrane</keyword>
<evidence type="ECO:0000313" key="2">
    <source>
        <dbReference type="EMBL" id="KGM97051.1"/>
    </source>
</evidence>
<sequence>MSSNNKYSNISKELLKRALRLDELGSQIFLLGKGISTFTKNEEIKLIAVLIILTGGSLLTLSTILEFIQNYMSKYPLPKELNYRRLLGSVIGLIGGMISAKAIFDIYDLHLPKEDVEDTSID</sequence>
<accession>A0A0A0I9Q0</accession>
<name>A0A0A0I9Q0_CLONO</name>
<dbReference type="EMBL" id="JENJ01000015">
    <property type="protein sequence ID" value="KGM97051.1"/>
    <property type="molecule type" value="Genomic_DNA"/>
</dbReference>
<reference evidence="2 3" key="1">
    <citation type="submission" date="2014-01" db="EMBL/GenBank/DDBJ databases">
        <title>Plasmidome dynamics in the species complex Clostridium novyi sensu lato converts strains of independent lineages into distinctly different pathogens.</title>
        <authorList>
            <person name="Skarin H."/>
            <person name="Segerman B."/>
        </authorList>
    </citation>
    <scope>NUCLEOTIDE SEQUENCE [LARGE SCALE GENOMIC DNA]</scope>
    <source>
        <strain evidence="2 3">4552</strain>
    </source>
</reference>
<proteinExistence type="predicted"/>
<dbReference type="AlphaFoldDB" id="A0A0A0I9Q0"/>
<keyword evidence="1" id="KW-1133">Transmembrane helix</keyword>
<keyword evidence="1" id="KW-0812">Transmembrane</keyword>
<dbReference type="OrthoDB" id="9931962at2"/>
<feature type="transmembrane region" description="Helical" evidence="1">
    <location>
        <begin position="86"/>
        <end position="104"/>
    </location>
</feature>
<dbReference type="RefSeq" id="WP_039254082.1">
    <property type="nucleotide sequence ID" value="NZ_JENJ01000015.1"/>
</dbReference>
<evidence type="ECO:0000256" key="1">
    <source>
        <dbReference type="SAM" id="Phobius"/>
    </source>
</evidence>
<dbReference type="Proteomes" id="UP000030012">
    <property type="component" value="Unassembled WGS sequence"/>
</dbReference>
<protein>
    <submittedName>
        <fullName evidence="2">Uncharacterized protein</fullName>
    </submittedName>
</protein>
<gene>
    <name evidence="2" type="ORF">Z968_04920</name>
</gene>
<feature type="transmembrane region" description="Helical" evidence="1">
    <location>
        <begin position="46"/>
        <end position="65"/>
    </location>
</feature>
<comment type="caution">
    <text evidence="2">The sequence shown here is derived from an EMBL/GenBank/DDBJ whole genome shotgun (WGS) entry which is preliminary data.</text>
</comment>